<evidence type="ECO:0000313" key="10">
    <source>
        <dbReference type="EMBL" id="GAT32542.1"/>
    </source>
</evidence>
<sequence>MSASYPNPLNDEVFLFGASCAPYAKGLDWPMEEWDRDLATMKRLNFNTVRIFAPWDRIEPVEGEFDFHKQDHLFDLAEKHGIGVVLNFGGLFWNLCGLYPPAYLLKDARCQTLMNTPEAPTHSITPQRIICSDDPVFRSHAFRFLEQTVRRYAGRESLAAWMIWNEPQSMFCYCPHTQVKFRRWLERKYGTIEKLKAVWSTEYPVTHTCWEDITAPAYACGLPIWFDWVRFNQFRLYDTMSEITQMVRRIDPSGRPTTSNFVYHMAATEGPLSTPRYGLDIGRAGEALTMMGVSCYTVEHLHDLGPGYLTAYKLSRLRSASQDVNRRMLVLETGVGPNKRMITRAQRLMTFWHLIAHNAKSIILWNYRSRAGDSQVALFHLMKWDGSPSSRAEYMGEFSGMLQANARLINTVYPERQAAILTLEDQQIQTEAICGDYYPYTYVEAHDSRVGAYKLLWDLQIPADCIAENNLDELPMYKLLLIPMAENLSPEVAGRIRQFVANGGTVIAESTFGLRDQDGRLQYRAPGFGLDEVFGCWTSDREGKETAPVIQCPDGQAKVCFFWSEFELAGGTPAARYADGKIAAVRHRHGKGSTLLVGTEVFRQYQRNPQQAMTRLLQGEVLASGAQPTATLTGQAEDVEVARLSGPGGILYLVINHAEESRRFRLHLRDEIAGCRLVDLQTEDERDLTEDLQLAGKEVLALRLEAAETRKPAPHAMAGAGVA</sequence>
<dbReference type="GO" id="GO:0046872">
    <property type="term" value="F:metal ion binding"/>
    <property type="evidence" value="ECO:0007669"/>
    <property type="project" value="UniProtKB-KW"/>
</dbReference>
<dbReference type="InterPro" id="IPR017853">
    <property type="entry name" value="GH"/>
</dbReference>
<dbReference type="InterPro" id="IPR003476">
    <property type="entry name" value="Glyco_hydro_42"/>
</dbReference>
<evidence type="ECO:0000256" key="6">
    <source>
        <dbReference type="ARBA" id="ARBA00022833"/>
    </source>
</evidence>
<dbReference type="PANTHER" id="PTHR36447">
    <property type="entry name" value="BETA-GALACTOSIDASE GANA"/>
    <property type="match status" value="1"/>
</dbReference>
<organism evidence="10 11">
    <name type="scientific">Terrimicrobium sacchariphilum</name>
    <dbReference type="NCBI Taxonomy" id="690879"/>
    <lineage>
        <taxon>Bacteria</taxon>
        <taxon>Pseudomonadati</taxon>
        <taxon>Verrucomicrobiota</taxon>
        <taxon>Terrimicrobiia</taxon>
        <taxon>Terrimicrobiales</taxon>
        <taxon>Terrimicrobiaceae</taxon>
        <taxon>Terrimicrobium</taxon>
    </lineage>
</organism>
<dbReference type="InterPro" id="IPR029062">
    <property type="entry name" value="Class_I_gatase-like"/>
</dbReference>
<evidence type="ECO:0000313" key="11">
    <source>
        <dbReference type="Proteomes" id="UP000076023"/>
    </source>
</evidence>
<dbReference type="RefSeq" id="WP_075078373.1">
    <property type="nucleotide sequence ID" value="NZ_BDCO01000002.1"/>
</dbReference>
<evidence type="ECO:0000256" key="2">
    <source>
        <dbReference type="ARBA" id="ARBA00005940"/>
    </source>
</evidence>
<dbReference type="GO" id="GO:0005975">
    <property type="term" value="P:carbohydrate metabolic process"/>
    <property type="evidence" value="ECO:0007669"/>
    <property type="project" value="InterPro"/>
</dbReference>
<dbReference type="CDD" id="cd03143">
    <property type="entry name" value="A4_beta-galactosidase_middle_domain"/>
    <property type="match status" value="1"/>
</dbReference>
<dbReference type="EMBL" id="BDCO01000002">
    <property type="protein sequence ID" value="GAT32542.1"/>
    <property type="molecule type" value="Genomic_DNA"/>
</dbReference>
<comment type="catalytic activity">
    <reaction evidence="1">
        <text>Hydrolysis of terminal non-reducing beta-D-galactose residues in beta-D-galactosides.</text>
        <dbReference type="EC" id="3.2.1.23"/>
    </reaction>
</comment>
<dbReference type="AlphaFoldDB" id="A0A146G562"/>
<reference evidence="11" key="1">
    <citation type="journal article" date="2017" name="Genome Announc.">
        <title>Draft Genome Sequence of Terrimicrobium sacchariphilum NM-5T, a Facultative Anaerobic Soil Bacterium of the Class Spartobacteria.</title>
        <authorList>
            <person name="Qiu Y.L."/>
            <person name="Tourlousse D.M."/>
            <person name="Matsuura N."/>
            <person name="Ohashi A."/>
            <person name="Sekiguchi Y."/>
        </authorList>
    </citation>
    <scope>NUCLEOTIDE SEQUENCE [LARGE SCALE GENOMIC DNA]</scope>
    <source>
        <strain evidence="11">NM-5</strain>
    </source>
</reference>
<keyword evidence="11" id="KW-1185">Reference proteome</keyword>
<evidence type="ECO:0000256" key="4">
    <source>
        <dbReference type="ARBA" id="ARBA00022723"/>
    </source>
</evidence>
<dbReference type="STRING" id="690879.TSACC_2941"/>
<keyword evidence="7" id="KW-0326">Glycosidase</keyword>
<keyword evidence="6" id="KW-0862">Zinc</keyword>
<protein>
    <recommendedName>
        <fullName evidence="3">beta-galactosidase</fullName>
        <ecNumber evidence="3">3.2.1.23</ecNumber>
    </recommendedName>
</protein>
<accession>A0A146G562</accession>
<proteinExistence type="inferred from homology"/>
<dbReference type="Proteomes" id="UP000076023">
    <property type="component" value="Unassembled WGS sequence"/>
</dbReference>
<comment type="similarity">
    <text evidence="2">Belongs to the glycosyl hydrolase 42 family.</text>
</comment>
<evidence type="ECO:0000256" key="1">
    <source>
        <dbReference type="ARBA" id="ARBA00001412"/>
    </source>
</evidence>
<keyword evidence="5" id="KW-0378">Hydrolase</keyword>
<dbReference type="InterPro" id="IPR013738">
    <property type="entry name" value="Beta_galactosidase_Trimer"/>
</dbReference>
<dbReference type="InParanoid" id="A0A146G562"/>
<evidence type="ECO:0000256" key="5">
    <source>
        <dbReference type="ARBA" id="ARBA00022801"/>
    </source>
</evidence>
<dbReference type="InterPro" id="IPR013529">
    <property type="entry name" value="Glyco_hydro_42_N"/>
</dbReference>
<dbReference type="SUPFAM" id="SSF51445">
    <property type="entry name" value="(Trans)glycosidases"/>
    <property type="match status" value="1"/>
</dbReference>
<keyword evidence="4" id="KW-0479">Metal-binding</keyword>
<dbReference type="Pfam" id="PF08532">
    <property type="entry name" value="Glyco_hydro_42M"/>
    <property type="match status" value="1"/>
</dbReference>
<gene>
    <name evidence="10" type="ORF">TSACC_2941</name>
</gene>
<evidence type="ECO:0000259" key="9">
    <source>
        <dbReference type="Pfam" id="PF08532"/>
    </source>
</evidence>
<dbReference type="Gene3D" id="3.20.20.80">
    <property type="entry name" value="Glycosidases"/>
    <property type="match status" value="1"/>
</dbReference>
<dbReference type="GO" id="GO:0009341">
    <property type="term" value="C:beta-galactosidase complex"/>
    <property type="evidence" value="ECO:0007669"/>
    <property type="project" value="InterPro"/>
</dbReference>
<evidence type="ECO:0000256" key="7">
    <source>
        <dbReference type="ARBA" id="ARBA00023295"/>
    </source>
</evidence>
<dbReference type="GO" id="GO:0004565">
    <property type="term" value="F:beta-galactosidase activity"/>
    <property type="evidence" value="ECO:0007669"/>
    <property type="project" value="UniProtKB-EC"/>
</dbReference>
<feature type="domain" description="Glycoside hydrolase family 42 N-terminal" evidence="8">
    <location>
        <begin position="29"/>
        <end position="372"/>
    </location>
</feature>
<evidence type="ECO:0000256" key="3">
    <source>
        <dbReference type="ARBA" id="ARBA00012756"/>
    </source>
</evidence>
<evidence type="ECO:0000259" key="8">
    <source>
        <dbReference type="Pfam" id="PF02449"/>
    </source>
</evidence>
<dbReference type="Gene3D" id="3.40.50.880">
    <property type="match status" value="1"/>
</dbReference>
<dbReference type="PANTHER" id="PTHR36447:SF2">
    <property type="entry name" value="BETA-GALACTOSIDASE YESZ"/>
    <property type="match status" value="1"/>
</dbReference>
<feature type="domain" description="Beta-galactosidase trimerisation" evidence="9">
    <location>
        <begin position="453"/>
        <end position="606"/>
    </location>
</feature>
<comment type="caution">
    <text evidence="10">The sequence shown here is derived from an EMBL/GenBank/DDBJ whole genome shotgun (WGS) entry which is preliminary data.</text>
</comment>
<dbReference type="Pfam" id="PF02449">
    <property type="entry name" value="Glyco_hydro_42"/>
    <property type="match status" value="1"/>
</dbReference>
<dbReference type="SUPFAM" id="SSF52317">
    <property type="entry name" value="Class I glutamine amidotransferase-like"/>
    <property type="match status" value="1"/>
</dbReference>
<dbReference type="EC" id="3.2.1.23" evidence="3"/>
<dbReference type="OrthoDB" id="174647at2"/>
<name>A0A146G562_TERSA</name>